<evidence type="ECO:0000256" key="1">
    <source>
        <dbReference type="ARBA" id="ARBA00023002"/>
    </source>
</evidence>
<dbReference type="AlphaFoldDB" id="A0A6N7W5Q6"/>
<keyword evidence="1" id="KW-0560">Oxidoreductase</keyword>
<organism evidence="4 5">
    <name type="scientific">Scrofimicrobium canadense</name>
    <dbReference type="NCBI Taxonomy" id="2652290"/>
    <lineage>
        <taxon>Bacteria</taxon>
        <taxon>Bacillati</taxon>
        <taxon>Actinomycetota</taxon>
        <taxon>Actinomycetes</taxon>
        <taxon>Actinomycetales</taxon>
        <taxon>Actinomycetaceae</taxon>
        <taxon>Scrofimicrobium</taxon>
    </lineage>
</organism>
<dbReference type="SUPFAM" id="SSF50129">
    <property type="entry name" value="GroES-like"/>
    <property type="match status" value="1"/>
</dbReference>
<evidence type="ECO:0000259" key="3">
    <source>
        <dbReference type="Pfam" id="PF08240"/>
    </source>
</evidence>
<feature type="domain" description="Alcohol dehydrogenase-like N-terminal" evidence="3">
    <location>
        <begin position="31"/>
        <end position="151"/>
    </location>
</feature>
<dbReference type="Pfam" id="PF00107">
    <property type="entry name" value="ADH_zinc_N"/>
    <property type="match status" value="1"/>
</dbReference>
<dbReference type="InterPro" id="IPR013149">
    <property type="entry name" value="ADH-like_C"/>
</dbReference>
<evidence type="ECO:0000313" key="5">
    <source>
        <dbReference type="Proteomes" id="UP000470875"/>
    </source>
</evidence>
<sequence>MRKMERTQWAVKFVGKDDIRIDKEHPVRPVGPRQLLLKIEACGICFSDTKLLRSYDQHPRKAEVVGGISGEELLEIPSYVPGSQATVPGHEPVARIIAAGTDVRHFSVGDRVLVQADWKHLPTAHSNAAFGYNFEGALQEYVVVDERCVVTKSGEKFLLPVSETPSAASVGLVEPWATVEGAYSQEERKGPLREGRMLIVFESSSTDRKLEAFLEEASAGEVEYVDLSQGDQLPKPSTEGFDDIVYFGSKAVTIEKLEPLLRAHGILNVVLSGETIEREVAVDIGRIHYDFIRYCGTTGSNPADGYRWIPSSDELPPRGRILLIGAAGPMGSMHVIRAISLLGSKSEIIGTDVSDERLNHLASLAGPAAESRGINLQLVNTAQRPMGDGYDYVVCLVPSQQLVAEAIQAAGSSGVLNIFAGIPAGTLGPIDLQRVIAQHIFLIGSSGSTTADMQTVLSRIEAGTLDTTVALGAITGMAGVPEAFQAVQNRTAPGKIMVYPQLHDLGYLTMSDLMRTYPSVARLLSDGRWTPAAEKELLECCGA</sequence>
<dbReference type="Gene3D" id="3.40.50.720">
    <property type="entry name" value="NAD(P)-binding Rossmann-like Domain"/>
    <property type="match status" value="1"/>
</dbReference>
<dbReference type="EMBL" id="VULO01000008">
    <property type="protein sequence ID" value="MSS84645.1"/>
    <property type="molecule type" value="Genomic_DNA"/>
</dbReference>
<comment type="caution">
    <text evidence="4">The sequence shown here is derived from an EMBL/GenBank/DDBJ whole genome shotgun (WGS) entry which is preliminary data.</text>
</comment>
<evidence type="ECO:0000259" key="2">
    <source>
        <dbReference type="Pfam" id="PF00107"/>
    </source>
</evidence>
<dbReference type="InterPro" id="IPR011032">
    <property type="entry name" value="GroES-like_sf"/>
</dbReference>
<dbReference type="Gene3D" id="3.90.180.10">
    <property type="entry name" value="Medium-chain alcohol dehydrogenases, catalytic domain"/>
    <property type="match status" value="2"/>
</dbReference>
<dbReference type="Pfam" id="PF08240">
    <property type="entry name" value="ADH_N"/>
    <property type="match status" value="1"/>
</dbReference>
<accession>A0A6N7W5Q6</accession>
<proteinExistence type="predicted"/>
<dbReference type="InterPro" id="IPR036291">
    <property type="entry name" value="NAD(P)-bd_dom_sf"/>
</dbReference>
<dbReference type="PANTHER" id="PTHR43189">
    <property type="entry name" value="ZINC-TYPE ALCOHOL DEHYDROGENASE-LIKE PROTEIN C1198.01-RELATED"/>
    <property type="match status" value="1"/>
</dbReference>
<dbReference type="SUPFAM" id="SSF51735">
    <property type="entry name" value="NAD(P)-binding Rossmann-fold domains"/>
    <property type="match status" value="1"/>
</dbReference>
<keyword evidence="5" id="KW-1185">Reference proteome</keyword>
<dbReference type="InterPro" id="IPR013154">
    <property type="entry name" value="ADH-like_N"/>
</dbReference>
<reference evidence="4 5" key="1">
    <citation type="submission" date="2019-08" db="EMBL/GenBank/DDBJ databases">
        <title>In-depth cultivation of the pig gut microbiome towards novel bacterial diversity and tailored functional studies.</title>
        <authorList>
            <person name="Wylensek D."/>
            <person name="Hitch T.C.A."/>
            <person name="Clavel T."/>
        </authorList>
    </citation>
    <scope>NUCLEOTIDE SEQUENCE [LARGE SCALE GENOMIC DNA]</scope>
    <source>
        <strain evidence="4 5">WB03_NA08</strain>
    </source>
</reference>
<evidence type="ECO:0000313" key="4">
    <source>
        <dbReference type="EMBL" id="MSS84645.1"/>
    </source>
</evidence>
<dbReference type="GO" id="GO:0016491">
    <property type="term" value="F:oxidoreductase activity"/>
    <property type="evidence" value="ECO:0007669"/>
    <property type="project" value="UniProtKB-KW"/>
</dbReference>
<gene>
    <name evidence="4" type="ORF">FYJ24_07675</name>
</gene>
<dbReference type="Proteomes" id="UP000470875">
    <property type="component" value="Unassembled WGS sequence"/>
</dbReference>
<protein>
    <submittedName>
        <fullName evidence="4">Alcohol dehydrogenase catalytic domain-containing protein</fullName>
    </submittedName>
</protein>
<name>A0A6N7W5Q6_9ACTO</name>
<feature type="domain" description="Alcohol dehydrogenase-like C-terminal" evidence="2">
    <location>
        <begin position="336"/>
        <end position="461"/>
    </location>
</feature>
<dbReference type="PANTHER" id="PTHR43189:SF1">
    <property type="entry name" value="ZINC-TYPE ALCOHOL DEHYDROGENASE-LIKE PROTEIN C1198.01"/>
    <property type="match status" value="1"/>
</dbReference>